<accession>A0ACB9N3U4</accession>
<proteinExistence type="predicted"/>
<protein>
    <submittedName>
        <fullName evidence="1">Uncharacterized protein</fullName>
    </submittedName>
</protein>
<keyword evidence="2" id="KW-1185">Reference proteome</keyword>
<comment type="caution">
    <text evidence="1">The sequence shown here is derived from an EMBL/GenBank/DDBJ whole genome shotgun (WGS) entry which is preliminary data.</text>
</comment>
<evidence type="ECO:0000313" key="2">
    <source>
        <dbReference type="Proteomes" id="UP001057402"/>
    </source>
</evidence>
<dbReference type="Proteomes" id="UP001057402">
    <property type="component" value="Chromosome 8"/>
</dbReference>
<sequence>MIRSVETIDQHDVVPMAAKKVWNILRVLYFMLRKEISRRKLMSDLNLMMKRGKIAGKAFASLIPFHSSHHRDAGRSPADPSRGPRADAEYEFSCSNSPASGSYNCPPSYLNDRGFFSSLHIPGKRHGLFGCVHTPRTDDDEDVVVDMATIEAEAADQVSKLASPLLPGFGRTPRVRQLRITDSPYPLKDEGDGGKVDKAAEEFIQKFYMALQKQKSG</sequence>
<gene>
    <name evidence="1" type="ORF">MLD38_029457</name>
</gene>
<name>A0ACB9N3U4_9MYRT</name>
<organism evidence="1 2">
    <name type="scientific">Melastoma candidum</name>
    <dbReference type="NCBI Taxonomy" id="119954"/>
    <lineage>
        <taxon>Eukaryota</taxon>
        <taxon>Viridiplantae</taxon>
        <taxon>Streptophyta</taxon>
        <taxon>Embryophyta</taxon>
        <taxon>Tracheophyta</taxon>
        <taxon>Spermatophyta</taxon>
        <taxon>Magnoliopsida</taxon>
        <taxon>eudicotyledons</taxon>
        <taxon>Gunneridae</taxon>
        <taxon>Pentapetalae</taxon>
        <taxon>rosids</taxon>
        <taxon>malvids</taxon>
        <taxon>Myrtales</taxon>
        <taxon>Melastomataceae</taxon>
        <taxon>Melastomatoideae</taxon>
        <taxon>Melastomateae</taxon>
        <taxon>Melastoma</taxon>
    </lineage>
</organism>
<reference evidence="2" key="1">
    <citation type="journal article" date="2023" name="Front. Plant Sci.">
        <title>Chromosomal-level genome assembly of Melastoma candidum provides insights into trichome evolution.</title>
        <authorList>
            <person name="Zhong Y."/>
            <person name="Wu W."/>
            <person name="Sun C."/>
            <person name="Zou P."/>
            <person name="Liu Y."/>
            <person name="Dai S."/>
            <person name="Zhou R."/>
        </authorList>
    </citation>
    <scope>NUCLEOTIDE SEQUENCE [LARGE SCALE GENOMIC DNA]</scope>
</reference>
<dbReference type="EMBL" id="CM042887">
    <property type="protein sequence ID" value="KAI4331255.1"/>
    <property type="molecule type" value="Genomic_DNA"/>
</dbReference>
<evidence type="ECO:0000313" key="1">
    <source>
        <dbReference type="EMBL" id="KAI4331255.1"/>
    </source>
</evidence>